<dbReference type="EMBL" id="FMUS01000003">
    <property type="protein sequence ID" value="SCY03289.1"/>
    <property type="molecule type" value="Genomic_DNA"/>
</dbReference>
<dbReference type="InterPro" id="IPR000086">
    <property type="entry name" value="NUDIX_hydrolase_dom"/>
</dbReference>
<protein>
    <submittedName>
        <fullName evidence="5">ADP-ribose pyrophosphatase YjhB, NUDIX family</fullName>
    </submittedName>
</protein>
<organism evidence="5 6">
    <name type="scientific">Alkaliphilus peptidifermentans DSM 18978</name>
    <dbReference type="NCBI Taxonomy" id="1120976"/>
    <lineage>
        <taxon>Bacteria</taxon>
        <taxon>Bacillati</taxon>
        <taxon>Bacillota</taxon>
        <taxon>Clostridia</taxon>
        <taxon>Peptostreptococcales</taxon>
        <taxon>Natronincolaceae</taxon>
        <taxon>Alkaliphilus</taxon>
    </lineage>
</organism>
<dbReference type="RefSeq" id="WP_176758844.1">
    <property type="nucleotide sequence ID" value="NZ_FMUS01000003.1"/>
</dbReference>
<accession>A0A1G5CL68</accession>
<dbReference type="PANTHER" id="PTHR43736:SF1">
    <property type="entry name" value="DIHYDRONEOPTERIN TRIPHOSPHATE DIPHOSPHATASE"/>
    <property type="match status" value="1"/>
</dbReference>
<dbReference type="GO" id="GO:0016787">
    <property type="term" value="F:hydrolase activity"/>
    <property type="evidence" value="ECO:0007669"/>
    <property type="project" value="UniProtKB-KW"/>
</dbReference>
<evidence type="ECO:0000313" key="5">
    <source>
        <dbReference type="EMBL" id="SCY03289.1"/>
    </source>
</evidence>
<sequence length="158" mass="18044">MKNSNFIGVGGLLYYNNGYLLVRHSYGEYNNMWIIPGGHVNSGEHLHKAVEREVYEETGVSTTATNIVAVRSRQRSTKSLDCYIVFLLTYNCGNPTSDGFENSAVEFFTYKEVVRMENIIPLTKILIQQHHESKLNNLQKVTSQEPYTNDNSKLTLYL</sequence>
<dbReference type="PRINTS" id="PR00502">
    <property type="entry name" value="NUDIXFAMILY"/>
</dbReference>
<dbReference type="Pfam" id="PF00293">
    <property type="entry name" value="NUDIX"/>
    <property type="match status" value="1"/>
</dbReference>
<dbReference type="InterPro" id="IPR015797">
    <property type="entry name" value="NUDIX_hydrolase-like_dom_sf"/>
</dbReference>
<dbReference type="PROSITE" id="PS00893">
    <property type="entry name" value="NUDIX_BOX"/>
    <property type="match status" value="1"/>
</dbReference>
<dbReference type="InterPro" id="IPR020084">
    <property type="entry name" value="NUDIX_hydrolase_CS"/>
</dbReference>
<dbReference type="AlphaFoldDB" id="A0A1G5CL68"/>
<feature type="domain" description="Nudix hydrolase" evidence="4">
    <location>
        <begin position="4"/>
        <end position="131"/>
    </location>
</feature>
<dbReference type="Proteomes" id="UP000198636">
    <property type="component" value="Unassembled WGS sequence"/>
</dbReference>
<evidence type="ECO:0000256" key="3">
    <source>
        <dbReference type="RuleBase" id="RU003476"/>
    </source>
</evidence>
<dbReference type="STRING" id="1120976.SAMN03080606_00700"/>
<evidence type="ECO:0000259" key="4">
    <source>
        <dbReference type="PROSITE" id="PS51462"/>
    </source>
</evidence>
<name>A0A1G5CL68_9FIRM</name>
<evidence type="ECO:0000256" key="1">
    <source>
        <dbReference type="ARBA" id="ARBA00005582"/>
    </source>
</evidence>
<dbReference type="InterPro" id="IPR020476">
    <property type="entry name" value="Nudix_hydrolase"/>
</dbReference>
<keyword evidence="6" id="KW-1185">Reference proteome</keyword>
<dbReference type="Gene3D" id="3.90.79.10">
    <property type="entry name" value="Nucleoside Triphosphate Pyrophosphohydrolase"/>
    <property type="match status" value="1"/>
</dbReference>
<dbReference type="SUPFAM" id="SSF55811">
    <property type="entry name" value="Nudix"/>
    <property type="match status" value="1"/>
</dbReference>
<keyword evidence="2 3" id="KW-0378">Hydrolase</keyword>
<gene>
    <name evidence="5" type="ORF">SAMN03080606_00700</name>
</gene>
<evidence type="ECO:0000256" key="2">
    <source>
        <dbReference type="ARBA" id="ARBA00022801"/>
    </source>
</evidence>
<dbReference type="PROSITE" id="PS51462">
    <property type="entry name" value="NUDIX"/>
    <property type="match status" value="1"/>
</dbReference>
<dbReference type="PANTHER" id="PTHR43736">
    <property type="entry name" value="ADP-RIBOSE PYROPHOSPHATASE"/>
    <property type="match status" value="1"/>
</dbReference>
<evidence type="ECO:0000313" key="6">
    <source>
        <dbReference type="Proteomes" id="UP000198636"/>
    </source>
</evidence>
<proteinExistence type="inferred from homology"/>
<comment type="similarity">
    <text evidence="1 3">Belongs to the Nudix hydrolase family.</text>
</comment>
<reference evidence="5 6" key="1">
    <citation type="submission" date="2016-10" db="EMBL/GenBank/DDBJ databases">
        <authorList>
            <person name="de Groot N.N."/>
        </authorList>
    </citation>
    <scope>NUCLEOTIDE SEQUENCE [LARGE SCALE GENOMIC DNA]</scope>
    <source>
        <strain evidence="5 6">DSM 18978</strain>
    </source>
</reference>